<protein>
    <submittedName>
        <fullName evidence="1">Uncharacterized protein</fullName>
    </submittedName>
</protein>
<dbReference type="RefSeq" id="XP_040742062.1">
    <property type="nucleotide sequence ID" value="XM_040888036.1"/>
</dbReference>
<dbReference type="Proteomes" id="UP000193922">
    <property type="component" value="Unassembled WGS sequence"/>
</dbReference>
<dbReference type="GeneID" id="63804684"/>
<accession>A0A1Y1W4A4</accession>
<organism evidence="1 2">
    <name type="scientific">Linderina pennispora</name>
    <dbReference type="NCBI Taxonomy" id="61395"/>
    <lineage>
        <taxon>Eukaryota</taxon>
        <taxon>Fungi</taxon>
        <taxon>Fungi incertae sedis</taxon>
        <taxon>Zoopagomycota</taxon>
        <taxon>Kickxellomycotina</taxon>
        <taxon>Kickxellomycetes</taxon>
        <taxon>Kickxellales</taxon>
        <taxon>Kickxellaceae</taxon>
        <taxon>Linderina</taxon>
    </lineage>
</organism>
<name>A0A1Y1W4A4_9FUNG</name>
<keyword evidence="2" id="KW-1185">Reference proteome</keyword>
<evidence type="ECO:0000313" key="1">
    <source>
        <dbReference type="EMBL" id="ORX68248.1"/>
    </source>
</evidence>
<proteinExistence type="predicted"/>
<sequence length="75" mass="8359">MCLHHRHSAAPACGLVLGAVAVREHTRWTSHSLIIIDDNSNRNERKWLLGAPHHCNPTNMRQRVLITTASPTSPC</sequence>
<dbReference type="EMBL" id="MCFD01000010">
    <property type="protein sequence ID" value="ORX68248.1"/>
    <property type="molecule type" value="Genomic_DNA"/>
</dbReference>
<gene>
    <name evidence="1" type="ORF">DL89DRAFT_268761</name>
</gene>
<dbReference type="AlphaFoldDB" id="A0A1Y1W4A4"/>
<comment type="caution">
    <text evidence="1">The sequence shown here is derived from an EMBL/GenBank/DDBJ whole genome shotgun (WGS) entry which is preliminary data.</text>
</comment>
<reference evidence="1 2" key="1">
    <citation type="submission" date="2016-07" db="EMBL/GenBank/DDBJ databases">
        <title>Pervasive Adenine N6-methylation of Active Genes in Fungi.</title>
        <authorList>
            <consortium name="DOE Joint Genome Institute"/>
            <person name="Mondo S.J."/>
            <person name="Dannebaum R.O."/>
            <person name="Kuo R.C."/>
            <person name="Labutti K."/>
            <person name="Haridas S."/>
            <person name="Kuo A."/>
            <person name="Salamov A."/>
            <person name="Ahrendt S.R."/>
            <person name="Lipzen A."/>
            <person name="Sullivan W."/>
            <person name="Andreopoulos W.B."/>
            <person name="Clum A."/>
            <person name="Lindquist E."/>
            <person name="Daum C."/>
            <person name="Ramamoorthy G.K."/>
            <person name="Gryganskyi A."/>
            <person name="Culley D."/>
            <person name="Magnuson J.K."/>
            <person name="James T.Y."/>
            <person name="O'Malley M.A."/>
            <person name="Stajich J.E."/>
            <person name="Spatafora J.W."/>
            <person name="Visel A."/>
            <person name="Grigoriev I.V."/>
        </authorList>
    </citation>
    <scope>NUCLEOTIDE SEQUENCE [LARGE SCALE GENOMIC DNA]</scope>
    <source>
        <strain evidence="1 2">ATCC 12442</strain>
    </source>
</reference>
<evidence type="ECO:0000313" key="2">
    <source>
        <dbReference type="Proteomes" id="UP000193922"/>
    </source>
</evidence>